<organism evidence="2 3">
    <name type="scientific">Jatrophihabitans telluris</name>
    <dbReference type="NCBI Taxonomy" id="2038343"/>
    <lineage>
        <taxon>Bacteria</taxon>
        <taxon>Bacillati</taxon>
        <taxon>Actinomycetota</taxon>
        <taxon>Actinomycetes</taxon>
        <taxon>Jatrophihabitantales</taxon>
        <taxon>Jatrophihabitantaceae</taxon>
        <taxon>Jatrophihabitans</taxon>
    </lineage>
</organism>
<protein>
    <submittedName>
        <fullName evidence="2">DUF1295 domain-containing protein</fullName>
    </submittedName>
</protein>
<feature type="transmembrane region" description="Helical" evidence="1">
    <location>
        <begin position="221"/>
        <end position="240"/>
    </location>
</feature>
<keyword evidence="1" id="KW-0472">Membrane</keyword>
<accession>A0ABY4R1B7</accession>
<dbReference type="Gene3D" id="1.20.120.1630">
    <property type="match status" value="1"/>
</dbReference>
<feature type="transmembrane region" description="Helical" evidence="1">
    <location>
        <begin position="43"/>
        <end position="64"/>
    </location>
</feature>
<reference evidence="2" key="2">
    <citation type="submission" date="2022-05" db="EMBL/GenBank/DDBJ databases">
        <authorList>
            <person name="Kim J.-S."/>
            <person name="Lee K."/>
            <person name="Suh M."/>
            <person name="Eom M."/>
            <person name="Kim J.-S."/>
            <person name="Kim D.-S."/>
            <person name="Ko S.-H."/>
            <person name="Shin Y."/>
            <person name="Lee J.-S."/>
        </authorList>
    </citation>
    <scope>NUCLEOTIDE SEQUENCE</scope>
    <source>
        <strain evidence="2">N237</strain>
    </source>
</reference>
<feature type="transmembrane region" description="Helical" evidence="1">
    <location>
        <begin position="6"/>
        <end position="31"/>
    </location>
</feature>
<feature type="transmembrane region" description="Helical" evidence="1">
    <location>
        <begin position="109"/>
        <end position="137"/>
    </location>
</feature>
<gene>
    <name evidence="2" type="ORF">M6D93_06070</name>
</gene>
<name>A0ABY4R1B7_9ACTN</name>
<evidence type="ECO:0000313" key="3">
    <source>
        <dbReference type="Proteomes" id="UP001056336"/>
    </source>
</evidence>
<proteinExistence type="predicted"/>
<sequence length="272" mass="29674">MTSGLSAANFFSCLPWVALAILAVLLTTYVASRIAGKHSVIDTAWGLLFVAAAVAAFVCSTGHGDLARRWLLLSMTVLWGGRLAVHIGRRSIGKGEDPRYEEMLADRGALETVLLVYGLQGLLAFLISMPVVVGMFLRAGLTPLAFVGVGLWVLGVLFEGIGDAQLEKFKKAKAAGSLPKDAVLDTGLWRYTRHPNYFGDACVWVGVFLVTAERWPGVLTIFAPAIMVYLLAFGSGKRVLERSMAKRPGYRDYMKRTSGFIPWVPQRPQHSD</sequence>
<dbReference type="PROSITE" id="PS50244">
    <property type="entry name" value="S5A_REDUCTASE"/>
    <property type="match status" value="1"/>
</dbReference>
<dbReference type="InterPro" id="IPR010721">
    <property type="entry name" value="UstE-like"/>
</dbReference>
<dbReference type="PANTHER" id="PTHR32251">
    <property type="entry name" value="3-OXO-5-ALPHA-STEROID 4-DEHYDROGENASE"/>
    <property type="match status" value="1"/>
</dbReference>
<keyword evidence="1" id="KW-1133">Transmembrane helix</keyword>
<dbReference type="EMBL" id="CP097332">
    <property type="protein sequence ID" value="UQX89570.1"/>
    <property type="molecule type" value="Genomic_DNA"/>
</dbReference>
<keyword evidence="1" id="KW-0812">Transmembrane</keyword>
<evidence type="ECO:0000256" key="1">
    <source>
        <dbReference type="SAM" id="Phobius"/>
    </source>
</evidence>
<dbReference type="Pfam" id="PF06966">
    <property type="entry name" value="DUF1295"/>
    <property type="match status" value="1"/>
</dbReference>
<feature type="transmembrane region" description="Helical" evidence="1">
    <location>
        <begin position="143"/>
        <end position="161"/>
    </location>
</feature>
<dbReference type="RefSeq" id="WP_249773466.1">
    <property type="nucleotide sequence ID" value="NZ_CP097332.1"/>
</dbReference>
<keyword evidence="3" id="KW-1185">Reference proteome</keyword>
<dbReference type="Proteomes" id="UP001056336">
    <property type="component" value="Chromosome"/>
</dbReference>
<reference evidence="2" key="1">
    <citation type="journal article" date="2018" name="Int. J. Syst. Evol. Microbiol.">
        <title>Jatrophihabitans telluris sp. nov., isolated from sediment soil of lava forest wetlands and the emended description of the genus Jatrophihabitans.</title>
        <authorList>
            <person name="Lee K.C."/>
            <person name="Suh M.K."/>
            <person name="Eom M.K."/>
            <person name="Kim K.K."/>
            <person name="Kim J.S."/>
            <person name="Kim D.S."/>
            <person name="Ko S.H."/>
            <person name="Shin Y.K."/>
            <person name="Lee J.S."/>
        </authorList>
    </citation>
    <scope>NUCLEOTIDE SEQUENCE</scope>
    <source>
        <strain evidence="2">N237</strain>
    </source>
</reference>
<evidence type="ECO:0000313" key="2">
    <source>
        <dbReference type="EMBL" id="UQX89570.1"/>
    </source>
</evidence>
<dbReference type="PANTHER" id="PTHR32251:SF17">
    <property type="entry name" value="STEROID 5-ALPHA REDUCTASE C-TERMINAL DOMAIN-CONTAINING PROTEIN"/>
    <property type="match status" value="1"/>
</dbReference>